<reference evidence="1" key="2">
    <citation type="journal article" date="2022" name="Nat. Biotechnol.">
        <title>Carbon-negative production of acetone and isopropanol by gas fermentation at industrial pilot scale.</title>
        <authorList>
            <person name="Liew F.E."/>
            <person name="Nogle R."/>
            <person name="Abdalla T."/>
            <person name="Rasor B.J."/>
            <person name="Canter C."/>
            <person name="Jensen R.O."/>
            <person name="Wang L."/>
            <person name="Strutz J."/>
            <person name="Chirania P."/>
            <person name="De Tissera S."/>
            <person name="Mueller A.P."/>
            <person name="Ruan Z."/>
            <person name="Gao A."/>
            <person name="Tran L."/>
            <person name="Engle N.L."/>
            <person name="Bromley J.C."/>
            <person name="Daniell J."/>
            <person name="Conrado R."/>
            <person name="Tschaplinski T.J."/>
            <person name="Giannone R.J."/>
            <person name="Hettich R.L."/>
            <person name="Karim A.S."/>
            <person name="Simpson S.D."/>
            <person name="Brown S.D."/>
            <person name="Leang C."/>
            <person name="Jewett M.C."/>
            <person name="Kopke M."/>
        </authorList>
    </citation>
    <scope>NUCLEOTIDE SEQUENCE</scope>
    <source>
        <strain evidence="1">DJ080</strain>
    </source>
</reference>
<dbReference type="Pfam" id="PF14253">
    <property type="entry name" value="AbiH"/>
    <property type="match status" value="1"/>
</dbReference>
<organism evidence="1 2">
    <name type="scientific">Clostridium beijerinckii</name>
    <name type="common">Clostridium MP</name>
    <dbReference type="NCBI Taxonomy" id="1520"/>
    <lineage>
        <taxon>Bacteria</taxon>
        <taxon>Bacillati</taxon>
        <taxon>Bacillota</taxon>
        <taxon>Clostridia</taxon>
        <taxon>Eubacteriales</taxon>
        <taxon>Clostridiaceae</taxon>
        <taxon>Clostridium</taxon>
    </lineage>
</organism>
<protein>
    <recommendedName>
        <fullName evidence="3">Bacteriophage abortive infection AbiH</fullName>
    </recommendedName>
</protein>
<proteinExistence type="predicted"/>
<evidence type="ECO:0000313" key="1">
    <source>
        <dbReference type="EMBL" id="NRT90895.1"/>
    </source>
</evidence>
<evidence type="ECO:0000313" key="2">
    <source>
        <dbReference type="Proteomes" id="UP001193748"/>
    </source>
</evidence>
<gene>
    <name evidence="1" type="ORF">B0H41_004574</name>
</gene>
<sequence>MNILVIGNGFDLEHGLPTMYKDFLKYIRIVGAISDLGKDENIEVVIDRLTANDAYFNKYFKEIFTNGMLDENNIINELIELSKNNIWIKYFRDLNFNGNKGWIDFEYEISHVIRSLDYMKKYRYRTRIQKEIDVSKNRDANNIENHIEKIIGELSKRIEYLNEDEYNKEITKRLQQHLENLIRCLEIYLEDCVGKIDTAYLAPDIKDIKFDKVLSFNYTNTYERIYDFNNKEIEYHYIHGKADITRAVDDNNMVLGIDEYLDDESKDKELEFIAFKKYFQRIYKKTGNEYRKWILRMKDIEYETIGECDEIGQYQTQKIKNEVYIFGHSLDITDKDIIKELIECPNTETTIFYYDKGVYAQQIANLVKVIGQDELIKRVSGANPTIVFKQQQKKIERN</sequence>
<dbReference type="AlphaFoldDB" id="A0AAX0B6D1"/>
<dbReference type="Proteomes" id="UP001193748">
    <property type="component" value="Unassembled WGS sequence"/>
</dbReference>
<name>A0AAX0B6D1_CLOBE</name>
<accession>A0AAX0B6D1</accession>
<comment type="caution">
    <text evidence="1">The sequence shown here is derived from an EMBL/GenBank/DDBJ whole genome shotgun (WGS) entry which is preliminary data.</text>
</comment>
<dbReference type="RefSeq" id="WP_173711717.1">
    <property type="nucleotide sequence ID" value="NZ_JABSWW010000001.1"/>
</dbReference>
<reference evidence="1" key="1">
    <citation type="submission" date="2020-05" db="EMBL/GenBank/DDBJ databases">
        <authorList>
            <person name="Brown S."/>
            <person name="Huntemann M."/>
            <person name="Clum A."/>
            <person name="Spunde A."/>
            <person name="Palaniappan K."/>
            <person name="Ritter S."/>
            <person name="Mikhailova N."/>
            <person name="Chen I.-M."/>
            <person name="Stamatis D."/>
            <person name="Reddy T."/>
            <person name="O'Malley R."/>
            <person name="Daum C."/>
            <person name="Shapiro N."/>
            <person name="Ivanova N."/>
            <person name="Kyrpides N."/>
            <person name="Woyke T."/>
        </authorList>
    </citation>
    <scope>NUCLEOTIDE SEQUENCE</scope>
    <source>
        <strain evidence="1">DJ080</strain>
    </source>
</reference>
<dbReference type="InterPro" id="IPR025935">
    <property type="entry name" value="AbiH"/>
</dbReference>
<dbReference type="EMBL" id="JABSWW010000001">
    <property type="protein sequence ID" value="NRT90895.1"/>
    <property type="molecule type" value="Genomic_DNA"/>
</dbReference>
<evidence type="ECO:0008006" key="3">
    <source>
        <dbReference type="Google" id="ProtNLM"/>
    </source>
</evidence>